<evidence type="ECO:0000256" key="3">
    <source>
        <dbReference type="ARBA" id="ARBA00022840"/>
    </source>
</evidence>
<dbReference type="GO" id="GO:0006952">
    <property type="term" value="P:defense response"/>
    <property type="evidence" value="ECO:0007669"/>
    <property type="project" value="UniProtKB-KW"/>
</dbReference>
<organism evidence="5 6">
    <name type="scientific">Hevea brasiliensis</name>
    <name type="common">Para rubber tree</name>
    <name type="synonym">Siphonia brasiliensis</name>
    <dbReference type="NCBI Taxonomy" id="3981"/>
    <lineage>
        <taxon>Eukaryota</taxon>
        <taxon>Viridiplantae</taxon>
        <taxon>Streptophyta</taxon>
        <taxon>Embryophyta</taxon>
        <taxon>Tracheophyta</taxon>
        <taxon>Spermatophyta</taxon>
        <taxon>Magnoliopsida</taxon>
        <taxon>eudicotyledons</taxon>
        <taxon>Gunneridae</taxon>
        <taxon>Pentapetalae</taxon>
        <taxon>rosids</taxon>
        <taxon>fabids</taxon>
        <taxon>Malpighiales</taxon>
        <taxon>Euphorbiaceae</taxon>
        <taxon>Crotonoideae</taxon>
        <taxon>Micrandreae</taxon>
        <taxon>Hevea</taxon>
    </lineage>
</organism>
<dbReference type="InterPro" id="IPR042197">
    <property type="entry name" value="Apaf_helical"/>
</dbReference>
<dbReference type="PRINTS" id="PR00364">
    <property type="entry name" value="DISEASERSIST"/>
</dbReference>
<dbReference type="AlphaFoldDB" id="A0A6A6MZZ4"/>
<dbReference type="InterPro" id="IPR027417">
    <property type="entry name" value="P-loop_NTPase"/>
</dbReference>
<keyword evidence="1" id="KW-0547">Nucleotide-binding</keyword>
<keyword evidence="6" id="KW-1185">Reference proteome</keyword>
<evidence type="ECO:0000256" key="1">
    <source>
        <dbReference type="ARBA" id="ARBA00022741"/>
    </source>
</evidence>
<dbReference type="SUPFAM" id="SSF52540">
    <property type="entry name" value="P-loop containing nucleoside triphosphate hydrolases"/>
    <property type="match status" value="1"/>
</dbReference>
<dbReference type="GO" id="GO:0005524">
    <property type="term" value="F:ATP binding"/>
    <property type="evidence" value="ECO:0007669"/>
    <property type="project" value="UniProtKB-KW"/>
</dbReference>
<dbReference type="InterPro" id="IPR002182">
    <property type="entry name" value="NB-ARC"/>
</dbReference>
<name>A0A6A6MZZ4_HEVBR</name>
<dbReference type="EMBL" id="JAAGAX010000003">
    <property type="protein sequence ID" value="KAF2319050.1"/>
    <property type="molecule type" value="Genomic_DNA"/>
</dbReference>
<gene>
    <name evidence="5" type="ORF">GH714_012979</name>
</gene>
<protein>
    <recommendedName>
        <fullName evidence="4">AAA+ ATPase domain-containing protein</fullName>
    </recommendedName>
</protein>
<evidence type="ECO:0000313" key="5">
    <source>
        <dbReference type="EMBL" id="KAF2319050.1"/>
    </source>
</evidence>
<feature type="domain" description="AAA+ ATPase" evidence="4">
    <location>
        <begin position="134"/>
        <end position="259"/>
    </location>
</feature>
<dbReference type="Proteomes" id="UP000467840">
    <property type="component" value="Chromosome 10"/>
</dbReference>
<evidence type="ECO:0000313" key="6">
    <source>
        <dbReference type="Proteomes" id="UP000467840"/>
    </source>
</evidence>
<dbReference type="InterPro" id="IPR050905">
    <property type="entry name" value="Plant_NBS-LRR"/>
</dbReference>
<comment type="caution">
    <text evidence="5">The sequence shown here is derived from an EMBL/GenBank/DDBJ whole genome shotgun (WGS) entry which is preliminary data.</text>
</comment>
<reference evidence="5 6" key="1">
    <citation type="journal article" date="2020" name="Mol. Plant">
        <title>The Chromosome-Based Rubber Tree Genome Provides New Insights into Spurge Genome Evolution and Rubber Biosynthesis.</title>
        <authorList>
            <person name="Liu J."/>
            <person name="Shi C."/>
            <person name="Shi C.C."/>
            <person name="Li W."/>
            <person name="Zhang Q.J."/>
            <person name="Zhang Y."/>
            <person name="Li K."/>
            <person name="Lu H.F."/>
            <person name="Shi C."/>
            <person name="Zhu S.T."/>
            <person name="Xiao Z.Y."/>
            <person name="Nan H."/>
            <person name="Yue Y."/>
            <person name="Zhu X.G."/>
            <person name="Wu Y."/>
            <person name="Hong X.N."/>
            <person name="Fan G.Y."/>
            <person name="Tong Y."/>
            <person name="Zhang D."/>
            <person name="Mao C.L."/>
            <person name="Liu Y.L."/>
            <person name="Hao S.J."/>
            <person name="Liu W.Q."/>
            <person name="Lv M.Q."/>
            <person name="Zhang H.B."/>
            <person name="Liu Y."/>
            <person name="Hu-Tang G.R."/>
            <person name="Wang J.P."/>
            <person name="Wang J.H."/>
            <person name="Sun Y.H."/>
            <person name="Ni S.B."/>
            <person name="Chen W.B."/>
            <person name="Zhang X.C."/>
            <person name="Jiao Y.N."/>
            <person name="Eichler E.E."/>
            <person name="Li G.H."/>
            <person name="Liu X."/>
            <person name="Gao L.Z."/>
        </authorList>
    </citation>
    <scope>NUCLEOTIDE SEQUENCE [LARGE SCALE GENOMIC DNA]</scope>
    <source>
        <strain evidence="6">cv. GT1</strain>
        <tissue evidence="5">Leaf</tissue>
    </source>
</reference>
<dbReference type="Gene3D" id="3.40.50.300">
    <property type="entry name" value="P-loop containing nucleotide triphosphate hydrolases"/>
    <property type="match status" value="1"/>
</dbReference>
<dbReference type="PANTHER" id="PTHR33463:SF181">
    <property type="entry name" value="AAA+ ATPASE DOMAIN-CONTAINING PROTEIN"/>
    <property type="match status" value="1"/>
</dbReference>
<dbReference type="Pfam" id="PF00931">
    <property type="entry name" value="NB-ARC"/>
    <property type="match status" value="2"/>
</dbReference>
<dbReference type="InterPro" id="IPR003593">
    <property type="entry name" value="AAA+_ATPase"/>
</dbReference>
<dbReference type="Gene3D" id="1.10.8.430">
    <property type="entry name" value="Helical domain of apoptotic protease-activating factors"/>
    <property type="match status" value="1"/>
</dbReference>
<evidence type="ECO:0000259" key="4">
    <source>
        <dbReference type="SMART" id="SM00382"/>
    </source>
</evidence>
<proteinExistence type="predicted"/>
<keyword evidence="3" id="KW-0067">ATP-binding</keyword>
<dbReference type="PANTHER" id="PTHR33463">
    <property type="entry name" value="NB-ARC DOMAIN-CONTAINING PROTEIN-RELATED"/>
    <property type="match status" value="1"/>
</dbReference>
<dbReference type="SMART" id="SM00382">
    <property type="entry name" value="AAA"/>
    <property type="match status" value="1"/>
</dbReference>
<sequence length="406" mass="45760">MEVLVSIFGKIGECLVEPIGRQFGYCILYQRNIDTLSEQVQILEAAREGKESSINTAKRNGQVIRNEIQNWTSRANGAISEATELLQVVKEVRFLDLISRYRLGRKVVKKVIAIKELRKDGEFPQIMEALKDERINFIGIHGMGGVGKTTLVKEIAKEVEQDKLFDAVVMAVVSQTISTITEEGRARLLTNRLKKENKTLIILDDIWKGPQPADIGIPFGSDHMGCKIMITTRHKQVCNTMAPTSVDAIKIIQVDVLSEQESWSLLKSNAGHLIESPTMNSVAKEICKECGGLPIAIVTIGRAMRGKDLEEWKETALELKKAKPLNIEGVNDKVYNCLKLSYDYLEDEEAKFMFQFCCLFPEDFDILIEDLVRYGIGLGIFEDVRIQKPRNRARSIINNLKEACLL</sequence>
<accession>A0A6A6MZZ4</accession>
<keyword evidence="2" id="KW-0611">Plant defense</keyword>
<dbReference type="GO" id="GO:0043531">
    <property type="term" value="F:ADP binding"/>
    <property type="evidence" value="ECO:0007669"/>
    <property type="project" value="InterPro"/>
</dbReference>
<evidence type="ECO:0000256" key="2">
    <source>
        <dbReference type="ARBA" id="ARBA00022821"/>
    </source>
</evidence>